<evidence type="ECO:0000313" key="7">
    <source>
        <dbReference type="Proteomes" id="UP000093186"/>
    </source>
</evidence>
<dbReference type="Pfam" id="PF00578">
    <property type="entry name" value="AhpC-TSA"/>
    <property type="match status" value="1"/>
</dbReference>
<keyword evidence="4" id="KW-0676">Redox-active center</keyword>
<organism evidence="6 7">
    <name type="scientific">Tenacibaculum soleae</name>
    <dbReference type="NCBI Taxonomy" id="447689"/>
    <lineage>
        <taxon>Bacteria</taxon>
        <taxon>Pseudomonadati</taxon>
        <taxon>Bacteroidota</taxon>
        <taxon>Flavobacteriia</taxon>
        <taxon>Flavobacteriales</taxon>
        <taxon>Flavobacteriaceae</taxon>
        <taxon>Tenacibaculum</taxon>
    </lineage>
</organism>
<dbReference type="PROSITE" id="PS51352">
    <property type="entry name" value="THIOREDOXIN_2"/>
    <property type="match status" value="1"/>
</dbReference>
<evidence type="ECO:0000256" key="2">
    <source>
        <dbReference type="ARBA" id="ARBA00022748"/>
    </source>
</evidence>
<dbReference type="STRING" id="447689.BA195_06585"/>
<dbReference type="GO" id="GO:0017004">
    <property type="term" value="P:cytochrome complex assembly"/>
    <property type="evidence" value="ECO:0007669"/>
    <property type="project" value="UniProtKB-KW"/>
</dbReference>
<accession>A0A1B9Y3H5</accession>
<dbReference type="OrthoDB" id="743079at2"/>
<evidence type="ECO:0000256" key="3">
    <source>
        <dbReference type="ARBA" id="ARBA00023157"/>
    </source>
</evidence>
<protein>
    <recommendedName>
        <fullName evidence="5">Thioredoxin domain-containing protein</fullName>
    </recommendedName>
</protein>
<dbReference type="PANTHER" id="PTHR42852">
    <property type="entry name" value="THIOL:DISULFIDE INTERCHANGE PROTEIN DSBE"/>
    <property type="match status" value="1"/>
</dbReference>
<dbReference type="GO" id="GO:0016491">
    <property type="term" value="F:oxidoreductase activity"/>
    <property type="evidence" value="ECO:0007669"/>
    <property type="project" value="InterPro"/>
</dbReference>
<evidence type="ECO:0000259" key="5">
    <source>
        <dbReference type="PROSITE" id="PS51352"/>
    </source>
</evidence>
<dbReference type="GO" id="GO:0016209">
    <property type="term" value="F:antioxidant activity"/>
    <property type="evidence" value="ECO:0007669"/>
    <property type="project" value="InterPro"/>
</dbReference>
<dbReference type="Gene3D" id="3.40.30.10">
    <property type="entry name" value="Glutaredoxin"/>
    <property type="match status" value="1"/>
</dbReference>
<dbReference type="InterPro" id="IPR050553">
    <property type="entry name" value="Thioredoxin_ResA/DsbE_sf"/>
</dbReference>
<evidence type="ECO:0000256" key="1">
    <source>
        <dbReference type="ARBA" id="ARBA00004196"/>
    </source>
</evidence>
<evidence type="ECO:0000256" key="4">
    <source>
        <dbReference type="ARBA" id="ARBA00023284"/>
    </source>
</evidence>
<name>A0A1B9Y3H5_9FLAO</name>
<comment type="caution">
    <text evidence="6">The sequence shown here is derived from an EMBL/GenBank/DDBJ whole genome shotgun (WGS) entry which is preliminary data.</text>
</comment>
<dbReference type="RefSeq" id="WP_068703615.1">
    <property type="nucleotide sequence ID" value="NZ_JAUOSG010000017.1"/>
</dbReference>
<dbReference type="AlphaFoldDB" id="A0A1B9Y3H5"/>
<dbReference type="Proteomes" id="UP000093186">
    <property type="component" value="Unassembled WGS sequence"/>
</dbReference>
<dbReference type="InterPro" id="IPR036249">
    <property type="entry name" value="Thioredoxin-like_sf"/>
</dbReference>
<keyword evidence="3" id="KW-1015">Disulfide bond</keyword>
<dbReference type="InterPro" id="IPR013766">
    <property type="entry name" value="Thioredoxin_domain"/>
</dbReference>
<dbReference type="SUPFAM" id="SSF52833">
    <property type="entry name" value="Thioredoxin-like"/>
    <property type="match status" value="1"/>
</dbReference>
<reference evidence="6 7" key="1">
    <citation type="submission" date="2016-06" db="EMBL/GenBank/DDBJ databases">
        <title>Draft Genome Sequence of Tenacibaculum soleae UCD-KL19.</title>
        <authorList>
            <person name="Eisen J.A."/>
            <person name="Coil D.A."/>
            <person name="Lujan K.M."/>
        </authorList>
    </citation>
    <scope>NUCLEOTIDE SEQUENCE [LARGE SCALE GENOMIC DNA]</scope>
    <source>
        <strain evidence="6 7">UCD-KL19</strain>
    </source>
</reference>
<feature type="domain" description="Thioredoxin" evidence="5">
    <location>
        <begin position="313"/>
        <end position="461"/>
    </location>
</feature>
<dbReference type="CDD" id="cd02966">
    <property type="entry name" value="TlpA_like_family"/>
    <property type="match status" value="1"/>
</dbReference>
<dbReference type="PANTHER" id="PTHR42852:SF6">
    <property type="entry name" value="THIOL:DISULFIDE INTERCHANGE PROTEIN DSBE"/>
    <property type="match status" value="1"/>
</dbReference>
<dbReference type="PROSITE" id="PS51257">
    <property type="entry name" value="PROKAR_LIPOPROTEIN"/>
    <property type="match status" value="1"/>
</dbReference>
<gene>
    <name evidence="6" type="ORF">BA195_06585</name>
</gene>
<keyword evidence="2" id="KW-0201">Cytochrome c-type biogenesis</keyword>
<dbReference type="EMBL" id="MAKX01000001">
    <property type="protein sequence ID" value="OCK44340.1"/>
    <property type="molecule type" value="Genomic_DNA"/>
</dbReference>
<evidence type="ECO:0000313" key="6">
    <source>
        <dbReference type="EMBL" id="OCK44340.1"/>
    </source>
</evidence>
<comment type="subcellular location">
    <subcellularLocation>
        <location evidence="1">Cell envelope</location>
    </subcellularLocation>
</comment>
<dbReference type="GO" id="GO:0030313">
    <property type="term" value="C:cell envelope"/>
    <property type="evidence" value="ECO:0007669"/>
    <property type="project" value="UniProtKB-SubCell"/>
</dbReference>
<sequence length="461" mass="53776">MKKLIYFALIGLTITSCKEEKPVKDYLILSGKIENFKKRDVTLTGFNFDKKIKFDKKTGTFSDTIRIKERGYYTLSLNKKPISLYLSDTVDTKITGDYKKLNEFEFKGTNANINRYFIQKKEKFSEILVNAKNFFSLEEEAFLDKMEEYKGALTELSIANNLPSEFLKKEVKNIEYEYLRNLSNYQDYYRYLNEEQDFTVSEDFPDPLENFNYSSSTDYVNSYSYRKILETQLDLIAREKAKDGGDRFLSYLETVQTKVKDTIAKNDLLYKNAKDGITLTYNLKEFYNKFMEYSTDKIHKEKISKTYNILKTTAKGQPAPKFKDFENYAGGTTSLDDLLGKGKYLYIDVWATWCGFCKREIPLLKKLEEEYHGKNIEFVSISVDDKSQHEKWKQTIVDREMTGIQLFSGKKQSELEWAKKFLIKGLPKFIIIDPDGNIVNPNAPAPSQGEKLINIFDKLNI</sequence>
<dbReference type="InterPro" id="IPR000866">
    <property type="entry name" value="AhpC/TSA"/>
</dbReference>
<proteinExistence type="predicted"/>
<keyword evidence="7" id="KW-1185">Reference proteome</keyword>